<dbReference type="InterPro" id="IPR011006">
    <property type="entry name" value="CheY-like_superfamily"/>
</dbReference>
<reference evidence="6 7" key="2">
    <citation type="journal article" date="2022" name="Arch. Microbiol.">
        <title>Rhodococcus pseudokoreensis sp. nov. isolated from the rhizosphere of young M26 apple rootstocks.</title>
        <authorList>
            <person name="Kampfer P."/>
            <person name="Glaeser S.P."/>
            <person name="Blom J."/>
            <person name="Wolf J."/>
            <person name="Benning S."/>
            <person name="Schloter M."/>
            <person name="Neumann-Schaal M."/>
        </authorList>
    </citation>
    <scope>NUCLEOTIDE SEQUENCE [LARGE SCALE GENOMIC DNA]</scope>
    <source>
        <strain evidence="6 7">R79</strain>
    </source>
</reference>
<dbReference type="SMART" id="SM00448">
    <property type="entry name" value="REC"/>
    <property type="match status" value="1"/>
</dbReference>
<dbReference type="InterPro" id="IPR016032">
    <property type="entry name" value="Sig_transdc_resp-reg_C-effctor"/>
</dbReference>
<keyword evidence="1 3" id="KW-0597">Phosphoprotein</keyword>
<dbReference type="SMART" id="SM00421">
    <property type="entry name" value="HTH_LUXR"/>
    <property type="match status" value="1"/>
</dbReference>
<proteinExistence type="predicted"/>
<evidence type="ECO:0000256" key="3">
    <source>
        <dbReference type="PROSITE-ProRule" id="PRU00169"/>
    </source>
</evidence>
<dbReference type="PROSITE" id="PS50110">
    <property type="entry name" value="RESPONSE_REGULATORY"/>
    <property type="match status" value="1"/>
</dbReference>
<reference evidence="6 7" key="1">
    <citation type="journal article" date="2021" name="Microbiol. Resour. Announc.">
        <title>Complete Genome Sequences of Two Rhodococcus sp. Strains with Large and Linear Chromosomes, Isolated from Apple Rhizosphere.</title>
        <authorList>
            <person name="Benning S."/>
            <person name="Brugnone N."/>
            <person name="Siani R."/>
            <person name="Kublik S."/>
            <person name="Schloter M."/>
            <person name="Rad V."/>
        </authorList>
    </citation>
    <scope>NUCLEOTIDE SEQUENCE [LARGE SCALE GENOMIC DNA]</scope>
    <source>
        <strain evidence="6 7">R79</strain>
    </source>
</reference>
<dbReference type="Pfam" id="PF00196">
    <property type="entry name" value="GerE"/>
    <property type="match status" value="1"/>
</dbReference>
<protein>
    <submittedName>
        <fullName evidence="6">Response regulator transcription factor</fullName>
    </submittedName>
</protein>
<dbReference type="RefSeq" id="WP_206004895.1">
    <property type="nucleotide sequence ID" value="NZ_CP070619.1"/>
</dbReference>
<dbReference type="Gene3D" id="3.40.50.2300">
    <property type="match status" value="1"/>
</dbReference>
<sequence>MDESATTIRVLLIDDHAVVRRGITSFLASTDDIVVAAEAGDGVEALEKLADMAAHQQLPDVALLDLVMPRMDGVETAKEIAARYPTVRVVVLTSFGETERVHAALANGASGYLLKDADPSEVEAAIRASTRDEVFLDTAIARQLTHQMITPAAGLRALSARERDVLILVARGMSNRAIATELSISERTARTHVGNVLAKMHLNSRTQAALVAVREGLVQP</sequence>
<evidence type="ECO:0000313" key="6">
    <source>
        <dbReference type="EMBL" id="QSE88142.1"/>
    </source>
</evidence>
<dbReference type="InterPro" id="IPR001789">
    <property type="entry name" value="Sig_transdc_resp-reg_receiver"/>
</dbReference>
<accession>A0A974VZS6</accession>
<evidence type="ECO:0000259" key="5">
    <source>
        <dbReference type="PROSITE" id="PS50110"/>
    </source>
</evidence>
<dbReference type="PANTHER" id="PTHR43214:SF37">
    <property type="entry name" value="TRANSCRIPTIONAL REGULATORY PROTEIN YDFI"/>
    <property type="match status" value="1"/>
</dbReference>
<evidence type="ECO:0000256" key="1">
    <source>
        <dbReference type="ARBA" id="ARBA00022553"/>
    </source>
</evidence>
<evidence type="ECO:0000256" key="2">
    <source>
        <dbReference type="ARBA" id="ARBA00023125"/>
    </source>
</evidence>
<keyword evidence="7" id="KW-1185">Reference proteome</keyword>
<organism evidence="6 7">
    <name type="scientific">Rhodococcus pseudokoreensis</name>
    <dbReference type="NCBI Taxonomy" id="2811421"/>
    <lineage>
        <taxon>Bacteria</taxon>
        <taxon>Bacillati</taxon>
        <taxon>Actinomycetota</taxon>
        <taxon>Actinomycetes</taxon>
        <taxon>Mycobacteriales</taxon>
        <taxon>Nocardiaceae</taxon>
        <taxon>Rhodococcus</taxon>
    </lineage>
</organism>
<dbReference type="EMBL" id="CP070619">
    <property type="protein sequence ID" value="QSE88142.1"/>
    <property type="molecule type" value="Genomic_DNA"/>
</dbReference>
<feature type="modified residue" description="4-aspartylphosphate" evidence="3">
    <location>
        <position position="65"/>
    </location>
</feature>
<dbReference type="Pfam" id="PF00072">
    <property type="entry name" value="Response_reg"/>
    <property type="match status" value="1"/>
</dbReference>
<gene>
    <name evidence="6" type="ORF">JWS13_05650</name>
</gene>
<dbReference type="PRINTS" id="PR00038">
    <property type="entry name" value="HTHLUXR"/>
</dbReference>
<dbReference type="SUPFAM" id="SSF52172">
    <property type="entry name" value="CheY-like"/>
    <property type="match status" value="1"/>
</dbReference>
<evidence type="ECO:0000313" key="7">
    <source>
        <dbReference type="Proteomes" id="UP000662986"/>
    </source>
</evidence>
<feature type="domain" description="HTH luxR-type" evidence="4">
    <location>
        <begin position="151"/>
        <end position="216"/>
    </location>
</feature>
<dbReference type="InterPro" id="IPR058245">
    <property type="entry name" value="NreC/VraR/RcsB-like_REC"/>
</dbReference>
<dbReference type="Proteomes" id="UP000662986">
    <property type="component" value="Chromosome"/>
</dbReference>
<dbReference type="CDD" id="cd06170">
    <property type="entry name" value="LuxR_C_like"/>
    <property type="match status" value="1"/>
</dbReference>
<dbReference type="SUPFAM" id="SSF46894">
    <property type="entry name" value="C-terminal effector domain of the bipartite response regulators"/>
    <property type="match status" value="1"/>
</dbReference>
<dbReference type="PROSITE" id="PS50043">
    <property type="entry name" value="HTH_LUXR_2"/>
    <property type="match status" value="1"/>
</dbReference>
<keyword evidence="2" id="KW-0238">DNA-binding</keyword>
<dbReference type="InterPro" id="IPR039420">
    <property type="entry name" value="WalR-like"/>
</dbReference>
<dbReference type="InterPro" id="IPR000792">
    <property type="entry name" value="Tscrpt_reg_LuxR_C"/>
</dbReference>
<dbReference type="CDD" id="cd17535">
    <property type="entry name" value="REC_NarL-like"/>
    <property type="match status" value="1"/>
</dbReference>
<feature type="domain" description="Response regulatory" evidence="5">
    <location>
        <begin position="9"/>
        <end position="130"/>
    </location>
</feature>
<dbReference type="PANTHER" id="PTHR43214">
    <property type="entry name" value="TWO-COMPONENT RESPONSE REGULATOR"/>
    <property type="match status" value="1"/>
</dbReference>
<name>A0A974VZS6_9NOCA</name>
<evidence type="ECO:0000259" key="4">
    <source>
        <dbReference type="PROSITE" id="PS50043"/>
    </source>
</evidence>